<comment type="caution">
    <text evidence="2">The sequence shown here is derived from an EMBL/GenBank/DDBJ whole genome shotgun (WGS) entry which is preliminary data.</text>
</comment>
<reference evidence="2 3" key="1">
    <citation type="submission" date="2022-07" db="EMBL/GenBank/DDBJ databases">
        <title>Genome-wide signatures of adaptation to extreme environments.</title>
        <authorList>
            <person name="Cho C.H."/>
            <person name="Yoon H.S."/>
        </authorList>
    </citation>
    <scope>NUCLEOTIDE SEQUENCE [LARGE SCALE GENOMIC DNA]</scope>
    <source>
        <strain evidence="2 3">108.79 E11</strain>
    </source>
</reference>
<gene>
    <name evidence="2" type="ORF">GAYE_SCF00G1681</name>
</gene>
<evidence type="ECO:0000313" key="3">
    <source>
        <dbReference type="Proteomes" id="UP001300502"/>
    </source>
</evidence>
<sequence>MEMNSSLRSLFTSYQTGANQVKTFLNFTGNDRKDSELVYEYPEKESNKPIQKSLKKAPSLPPITDTEKQKPKDTCVFEAFKNVANSWDDIKRVGLKFQSPKSFKANDVPWPKSQIRKQLKKLRKEQLRKKKQTL</sequence>
<keyword evidence="3" id="KW-1185">Reference proteome</keyword>
<dbReference type="EMBL" id="JANCYU010000020">
    <property type="protein sequence ID" value="KAK4523785.1"/>
    <property type="molecule type" value="Genomic_DNA"/>
</dbReference>
<protein>
    <submittedName>
        <fullName evidence="2">Uncharacterized protein</fullName>
    </submittedName>
</protein>
<feature type="region of interest" description="Disordered" evidence="1">
    <location>
        <begin position="42"/>
        <end position="69"/>
    </location>
</feature>
<organism evidence="2 3">
    <name type="scientific">Galdieria yellowstonensis</name>
    <dbReference type="NCBI Taxonomy" id="3028027"/>
    <lineage>
        <taxon>Eukaryota</taxon>
        <taxon>Rhodophyta</taxon>
        <taxon>Bangiophyceae</taxon>
        <taxon>Galdieriales</taxon>
        <taxon>Galdieriaceae</taxon>
        <taxon>Galdieria</taxon>
    </lineage>
</organism>
<accession>A0AAV9I8Q1</accession>
<feature type="region of interest" description="Disordered" evidence="1">
    <location>
        <begin position="114"/>
        <end position="134"/>
    </location>
</feature>
<evidence type="ECO:0000313" key="2">
    <source>
        <dbReference type="EMBL" id="KAK4523785.1"/>
    </source>
</evidence>
<dbReference type="AlphaFoldDB" id="A0AAV9I8Q1"/>
<name>A0AAV9I8Q1_9RHOD</name>
<dbReference type="Proteomes" id="UP001300502">
    <property type="component" value="Unassembled WGS sequence"/>
</dbReference>
<evidence type="ECO:0000256" key="1">
    <source>
        <dbReference type="SAM" id="MobiDB-lite"/>
    </source>
</evidence>
<proteinExistence type="predicted"/>